<sequence length="123" mass="13493">MAKQQLWIGFQVYVCSFCLEFRELFLPGVLTPGDAQGLTHTRRRGFGTGLSSASSSRIIRCRRSLNLRSSSSSTDSSAPDPISSDSWSFSTGGSSEKRRRPRRLQNMCSSKQAPVCNFNPPGG</sequence>
<name>A0A4Z2HFE9_9TELE</name>
<proteinExistence type="predicted"/>
<gene>
    <name evidence="2" type="ORF">EYF80_025225</name>
</gene>
<dbReference type="AlphaFoldDB" id="A0A4Z2HFE9"/>
<feature type="compositionally biased region" description="Low complexity" evidence="1">
    <location>
        <begin position="67"/>
        <end position="94"/>
    </location>
</feature>
<keyword evidence="3" id="KW-1185">Reference proteome</keyword>
<evidence type="ECO:0000313" key="3">
    <source>
        <dbReference type="Proteomes" id="UP000314294"/>
    </source>
</evidence>
<dbReference type="Proteomes" id="UP000314294">
    <property type="component" value="Unassembled WGS sequence"/>
</dbReference>
<accession>A0A4Z2HFE9</accession>
<evidence type="ECO:0000313" key="2">
    <source>
        <dbReference type="EMBL" id="TNN64598.1"/>
    </source>
</evidence>
<dbReference type="EMBL" id="SRLO01000250">
    <property type="protein sequence ID" value="TNN64598.1"/>
    <property type="molecule type" value="Genomic_DNA"/>
</dbReference>
<comment type="caution">
    <text evidence="2">The sequence shown here is derived from an EMBL/GenBank/DDBJ whole genome shotgun (WGS) entry which is preliminary data.</text>
</comment>
<feature type="region of interest" description="Disordered" evidence="1">
    <location>
        <begin position="67"/>
        <end position="123"/>
    </location>
</feature>
<reference evidence="2 3" key="1">
    <citation type="submission" date="2019-03" db="EMBL/GenBank/DDBJ databases">
        <title>First draft genome of Liparis tanakae, snailfish: a comprehensive survey of snailfish specific genes.</title>
        <authorList>
            <person name="Kim W."/>
            <person name="Song I."/>
            <person name="Jeong J.-H."/>
            <person name="Kim D."/>
            <person name="Kim S."/>
            <person name="Ryu S."/>
            <person name="Song J.Y."/>
            <person name="Lee S.K."/>
        </authorList>
    </citation>
    <scope>NUCLEOTIDE SEQUENCE [LARGE SCALE GENOMIC DNA]</scope>
    <source>
        <tissue evidence="2">Muscle</tissue>
    </source>
</reference>
<feature type="region of interest" description="Disordered" evidence="1">
    <location>
        <begin position="33"/>
        <end position="54"/>
    </location>
</feature>
<evidence type="ECO:0000256" key="1">
    <source>
        <dbReference type="SAM" id="MobiDB-lite"/>
    </source>
</evidence>
<organism evidence="2 3">
    <name type="scientific">Liparis tanakae</name>
    <name type="common">Tanaka's snailfish</name>
    <dbReference type="NCBI Taxonomy" id="230148"/>
    <lineage>
        <taxon>Eukaryota</taxon>
        <taxon>Metazoa</taxon>
        <taxon>Chordata</taxon>
        <taxon>Craniata</taxon>
        <taxon>Vertebrata</taxon>
        <taxon>Euteleostomi</taxon>
        <taxon>Actinopterygii</taxon>
        <taxon>Neopterygii</taxon>
        <taxon>Teleostei</taxon>
        <taxon>Neoteleostei</taxon>
        <taxon>Acanthomorphata</taxon>
        <taxon>Eupercaria</taxon>
        <taxon>Perciformes</taxon>
        <taxon>Cottioidei</taxon>
        <taxon>Cottales</taxon>
        <taxon>Liparidae</taxon>
        <taxon>Liparis</taxon>
    </lineage>
</organism>
<protein>
    <submittedName>
        <fullName evidence="2">Uncharacterized protein</fullName>
    </submittedName>
</protein>